<dbReference type="CDD" id="cd03528">
    <property type="entry name" value="Rieske_RO_ferredoxin"/>
    <property type="match status" value="1"/>
</dbReference>
<evidence type="ECO:0000259" key="5">
    <source>
        <dbReference type="PROSITE" id="PS51296"/>
    </source>
</evidence>
<protein>
    <submittedName>
        <fullName evidence="6">Phenylpropionate dioxygenase ferredoxin subunit</fullName>
    </submittedName>
</protein>
<reference evidence="6 7" key="1">
    <citation type="submission" date="2018-05" db="EMBL/GenBank/DDBJ databases">
        <title>Genomic Encyclopedia of Type Strains, Phase IV (KMG-IV): sequencing the most valuable type-strain genomes for metagenomic binning, comparative biology and taxonomic classification.</title>
        <authorList>
            <person name="Goeker M."/>
        </authorList>
    </citation>
    <scope>NUCLEOTIDE SEQUENCE [LARGE SCALE GENOMIC DNA]</scope>
    <source>
        <strain evidence="6 7">DSM 23606</strain>
    </source>
</reference>
<dbReference type="InterPro" id="IPR017941">
    <property type="entry name" value="Rieske_2Fe-2S"/>
</dbReference>
<evidence type="ECO:0000256" key="2">
    <source>
        <dbReference type="ARBA" id="ARBA00022723"/>
    </source>
</evidence>
<comment type="caution">
    <text evidence="6">The sequence shown here is derived from an EMBL/GenBank/DDBJ whole genome shotgun (WGS) entry which is preliminary data.</text>
</comment>
<dbReference type="RefSeq" id="WP_110019388.1">
    <property type="nucleotide sequence ID" value="NZ_QGTJ01000009.1"/>
</dbReference>
<keyword evidence="7" id="KW-1185">Reference proteome</keyword>
<dbReference type="EMBL" id="QGTJ01000009">
    <property type="protein sequence ID" value="PWV59773.1"/>
    <property type="molecule type" value="Genomic_DNA"/>
</dbReference>
<evidence type="ECO:0000256" key="3">
    <source>
        <dbReference type="ARBA" id="ARBA00023004"/>
    </source>
</evidence>
<dbReference type="PANTHER" id="PTHR21496">
    <property type="entry name" value="FERREDOXIN-RELATED"/>
    <property type="match status" value="1"/>
</dbReference>
<evidence type="ECO:0000313" key="6">
    <source>
        <dbReference type="EMBL" id="PWV59773.1"/>
    </source>
</evidence>
<dbReference type="Gene3D" id="2.102.10.10">
    <property type="entry name" value="Rieske [2Fe-2S] iron-sulphur domain"/>
    <property type="match status" value="1"/>
</dbReference>
<organism evidence="6 7">
    <name type="scientific">Plasticicumulans acidivorans</name>
    <dbReference type="NCBI Taxonomy" id="886464"/>
    <lineage>
        <taxon>Bacteria</taxon>
        <taxon>Pseudomonadati</taxon>
        <taxon>Pseudomonadota</taxon>
        <taxon>Gammaproteobacteria</taxon>
        <taxon>Candidatus Competibacteraceae</taxon>
        <taxon>Plasticicumulans</taxon>
    </lineage>
</organism>
<dbReference type="NCBIfam" id="NF007422">
    <property type="entry name" value="PRK09965.1"/>
    <property type="match status" value="1"/>
</dbReference>
<feature type="domain" description="Rieske" evidence="5">
    <location>
        <begin position="4"/>
        <end position="99"/>
    </location>
</feature>
<evidence type="ECO:0000256" key="1">
    <source>
        <dbReference type="ARBA" id="ARBA00022714"/>
    </source>
</evidence>
<dbReference type="AlphaFoldDB" id="A0A317MSK4"/>
<dbReference type="GO" id="GO:0051213">
    <property type="term" value="F:dioxygenase activity"/>
    <property type="evidence" value="ECO:0007669"/>
    <property type="project" value="UniProtKB-KW"/>
</dbReference>
<keyword evidence="4" id="KW-0411">Iron-sulfur</keyword>
<keyword evidence="1" id="KW-0001">2Fe-2S</keyword>
<dbReference type="InterPro" id="IPR053387">
    <property type="entry name" value="Ring-hydroxylating_fd"/>
</dbReference>
<dbReference type="GO" id="GO:0046872">
    <property type="term" value="F:metal ion binding"/>
    <property type="evidence" value="ECO:0007669"/>
    <property type="project" value="UniProtKB-KW"/>
</dbReference>
<keyword evidence="2" id="KW-0479">Metal-binding</keyword>
<dbReference type="Pfam" id="PF00355">
    <property type="entry name" value="Rieske"/>
    <property type="match status" value="1"/>
</dbReference>
<dbReference type="PANTHER" id="PTHR21496:SF23">
    <property type="entry name" value="3-PHENYLPROPIONATE_CINNAMIC ACID DIOXYGENASE FERREDOXIN SUBUNIT"/>
    <property type="match status" value="1"/>
</dbReference>
<dbReference type="SUPFAM" id="SSF50022">
    <property type="entry name" value="ISP domain"/>
    <property type="match status" value="1"/>
</dbReference>
<keyword evidence="6" id="KW-0223">Dioxygenase</keyword>
<keyword evidence="6" id="KW-0560">Oxidoreductase</keyword>
<evidence type="ECO:0000256" key="4">
    <source>
        <dbReference type="ARBA" id="ARBA00023014"/>
    </source>
</evidence>
<dbReference type="GO" id="GO:0051537">
    <property type="term" value="F:2 iron, 2 sulfur cluster binding"/>
    <property type="evidence" value="ECO:0007669"/>
    <property type="project" value="UniProtKB-KW"/>
</dbReference>
<dbReference type="PROSITE" id="PS51296">
    <property type="entry name" value="RIESKE"/>
    <property type="match status" value="1"/>
</dbReference>
<evidence type="ECO:0000313" key="7">
    <source>
        <dbReference type="Proteomes" id="UP000246569"/>
    </source>
</evidence>
<name>A0A317MSK4_9GAMM</name>
<dbReference type="OrthoDB" id="9800167at2"/>
<keyword evidence="3" id="KW-0408">Iron</keyword>
<gene>
    <name evidence="6" type="ORF">C7443_10926</name>
</gene>
<dbReference type="NCBIfam" id="NF042948">
    <property type="entry name" value="3PPDioc_HcaC"/>
    <property type="match status" value="1"/>
</dbReference>
<proteinExistence type="predicted"/>
<accession>A0A317MSK4</accession>
<sequence length="107" mass="11280">MARVHVCSVADLPPGEGRRVDTTPAIALFNVDGEFYAVADMCTHATASISEGYLEDDCSVECPIHTARFCLKTGAALCLPATEPLQTFAVSVEDGEVYVEVAQGEGA</sequence>
<dbReference type="InterPro" id="IPR036922">
    <property type="entry name" value="Rieske_2Fe-2S_sf"/>
</dbReference>
<dbReference type="Proteomes" id="UP000246569">
    <property type="component" value="Unassembled WGS sequence"/>
</dbReference>